<feature type="compositionally biased region" description="Acidic residues" evidence="2">
    <location>
        <begin position="840"/>
        <end position="864"/>
    </location>
</feature>
<keyword evidence="5" id="KW-1185">Reference proteome</keyword>
<dbReference type="EMBL" id="KE123980">
    <property type="protein sequence ID" value="EPB86818.1"/>
    <property type="molecule type" value="Genomic_DNA"/>
</dbReference>
<evidence type="ECO:0000313" key="4">
    <source>
        <dbReference type="EMBL" id="EPB86818.1"/>
    </source>
</evidence>
<dbReference type="PANTHER" id="PTHR47642:SF5">
    <property type="entry name" value="ATP-DEPENDENT DNA HELICASE"/>
    <property type="match status" value="1"/>
</dbReference>
<dbReference type="Gene3D" id="3.40.50.300">
    <property type="entry name" value="P-loop containing nucleotide triphosphate hydrolases"/>
    <property type="match status" value="2"/>
</dbReference>
<comment type="catalytic activity">
    <reaction evidence="1">
        <text>ATP + H2O = ADP + phosphate + H(+)</text>
        <dbReference type="Rhea" id="RHEA:13065"/>
        <dbReference type="ChEBI" id="CHEBI:15377"/>
        <dbReference type="ChEBI" id="CHEBI:15378"/>
        <dbReference type="ChEBI" id="CHEBI:30616"/>
        <dbReference type="ChEBI" id="CHEBI:43474"/>
        <dbReference type="ChEBI" id="CHEBI:456216"/>
        <dbReference type="EC" id="5.6.2.3"/>
    </reaction>
</comment>
<accession>S2JVK3</accession>
<feature type="domain" description="AAA+ ATPase" evidence="3">
    <location>
        <begin position="1102"/>
        <end position="1318"/>
    </location>
</feature>
<dbReference type="OrthoDB" id="2287865at2759"/>
<dbReference type="SMART" id="SM00382">
    <property type="entry name" value="AAA"/>
    <property type="match status" value="1"/>
</dbReference>
<protein>
    <recommendedName>
        <fullName evidence="1">ATP-dependent DNA helicase</fullName>
        <ecNumber evidence="1">5.6.2.3</ecNumber>
    </recommendedName>
</protein>
<dbReference type="Pfam" id="PF13538">
    <property type="entry name" value="UvrD_C_2"/>
    <property type="match status" value="1"/>
</dbReference>
<keyword evidence="1" id="KW-0234">DNA repair</keyword>
<dbReference type="EC" id="5.6.2.3" evidence="1"/>
<dbReference type="GO" id="GO:0006310">
    <property type="term" value="P:DNA recombination"/>
    <property type="evidence" value="ECO:0007669"/>
    <property type="project" value="UniProtKB-KW"/>
</dbReference>
<keyword evidence="1" id="KW-0227">DNA damage</keyword>
<gene>
    <name evidence="4" type="ORF">HMPREF1544_06343</name>
</gene>
<dbReference type="GO" id="GO:0006281">
    <property type="term" value="P:DNA repair"/>
    <property type="evidence" value="ECO:0007669"/>
    <property type="project" value="UniProtKB-KW"/>
</dbReference>
<dbReference type="PANTHER" id="PTHR47642">
    <property type="entry name" value="ATP-DEPENDENT DNA HELICASE"/>
    <property type="match status" value="1"/>
</dbReference>
<dbReference type="SUPFAM" id="SSF56219">
    <property type="entry name" value="DNase I-like"/>
    <property type="match status" value="1"/>
</dbReference>
<keyword evidence="1" id="KW-0067">ATP-binding</keyword>
<dbReference type="GO" id="GO:0005524">
    <property type="term" value="F:ATP binding"/>
    <property type="evidence" value="ECO:0007669"/>
    <property type="project" value="UniProtKB-KW"/>
</dbReference>
<feature type="region of interest" description="Disordered" evidence="2">
    <location>
        <begin position="976"/>
        <end position="995"/>
    </location>
</feature>
<dbReference type="InParanoid" id="S2JVK3"/>
<dbReference type="InterPro" id="IPR027785">
    <property type="entry name" value="UvrD-like_helicase_C"/>
</dbReference>
<feature type="compositionally biased region" description="Acidic residues" evidence="2">
    <location>
        <begin position="205"/>
        <end position="214"/>
    </location>
</feature>
<keyword evidence="1" id="KW-0547">Nucleotide-binding</keyword>
<reference evidence="5" key="1">
    <citation type="submission" date="2013-05" db="EMBL/GenBank/DDBJ databases">
        <title>The Genome sequence of Mucor circinelloides f. circinelloides 1006PhL.</title>
        <authorList>
            <consortium name="The Broad Institute Genomics Platform"/>
            <person name="Cuomo C."/>
            <person name="Earl A."/>
            <person name="Findley K."/>
            <person name="Lee S.C."/>
            <person name="Walker B."/>
            <person name="Young S."/>
            <person name="Zeng Q."/>
            <person name="Gargeya S."/>
            <person name="Fitzgerald M."/>
            <person name="Haas B."/>
            <person name="Abouelleil A."/>
            <person name="Allen A.W."/>
            <person name="Alvarado L."/>
            <person name="Arachchi H.M."/>
            <person name="Berlin A.M."/>
            <person name="Chapman S.B."/>
            <person name="Gainer-Dewar J."/>
            <person name="Goldberg J."/>
            <person name="Griggs A."/>
            <person name="Gujja S."/>
            <person name="Hansen M."/>
            <person name="Howarth C."/>
            <person name="Imamovic A."/>
            <person name="Ireland A."/>
            <person name="Larimer J."/>
            <person name="McCowan C."/>
            <person name="Murphy C."/>
            <person name="Pearson M."/>
            <person name="Poon T.W."/>
            <person name="Priest M."/>
            <person name="Roberts A."/>
            <person name="Saif S."/>
            <person name="Shea T."/>
            <person name="Sisk P."/>
            <person name="Sykes S."/>
            <person name="Wortman J."/>
            <person name="Nusbaum C."/>
            <person name="Birren B."/>
        </authorList>
    </citation>
    <scope>NUCLEOTIDE SEQUENCE [LARGE SCALE GENOMIC DNA]</scope>
    <source>
        <strain evidence="5">1006PhL</strain>
    </source>
</reference>
<keyword evidence="1" id="KW-0233">DNA recombination</keyword>
<proteinExistence type="inferred from homology"/>
<dbReference type="InterPro" id="IPR003593">
    <property type="entry name" value="AAA+_ATPase"/>
</dbReference>
<dbReference type="SUPFAM" id="SSF52540">
    <property type="entry name" value="P-loop containing nucleoside triphosphate hydrolases"/>
    <property type="match status" value="2"/>
</dbReference>
<dbReference type="Pfam" id="PF14529">
    <property type="entry name" value="Exo_endo_phos_2"/>
    <property type="match status" value="1"/>
</dbReference>
<sequence>MSKIIEWGCTEETANTVFSVEPVDEEDQGKYFCQTCKATLKKKKAVPDLCLENGLKFPHWYPRFADCRIRGTTGQFKSKGGIVNVPVNVDTTVQAIPRSLDDANIIPVELARRLRYARGYIKGAISTERVWNAALYLQSTPLFREYNVRIDTDWLEHAENFQDTAHAEDRQQEGEIDQQPATAAANDEDAQNDNSSADELAGSQDEAEQNEADQEAGVGDEVVDPERANRRIEHHTVIGSDEGLRMAPGENQIPLSLFSDQDSDYLSFIKVYMGRKLDPLPSVSYTSRCKSIARRYDRRAVMRPDCLLYMDRKMMLLKMAGNAKTVLRKTTNASTGRPHTVNDVLQGNLTTLLSEDQAYKVLQGVRSSAEYWKTEKKNLMAMIRQFGIPTLFITLSAAESKWTELLAMLKKIVDNDPITPAQAEELTPRERAWLVQSDPVTCASYFDYRFRELKKTRTAPCADGPFLGLNVQEYFFRTEFQHRGSPHIHMLIWLEDAPRILPDSTENDARVCQFVDGIITCEKEWDGSPHTYDSDSTEATWDDIIRRQTHKHTATCKRKRGDQIVCRFNIPFLPMDVTRVLRPFNADEEEMMTEQELADIRDRYKRIRRYLDQNAETLVDSAMTFDEFLQAIEISSVDAYIYSIRSTLKTTKVFLRRTPNQVLTNSYNRKILSMFRSNMDLQFIVDGYACCSYVADYINKADKGISNTLREIYQRQRNDPSTGAFDTLRSIATSYYNAAEISAQEAAYNLLRIRMSEASTVCVFIPTSTPDKRLHILRTDDDLLAMEGNSTDCIQPGLIEHYSNRPDQFEGLNLAQFAAYFDVCRKRPARHQQQTGAETAEAEAENVEPNDGDDETENDDDESMSELPQQPVVDSGVPGRSYQMRAGNPQMWITRRRKSKVIRYYKFNKHDETRPDYFRTLLMLYKPWRDEEGEVINVNAEELVNLHNEMIGLAFQEFTRLDEEDLEEVLERVMGDRAENANGDDDGEAIRESRHADDANDFGRYTVEVDDEDEGDFQRNADIDEDLTAGAAASTSRTPYFEKIKVPGKLPDQNYFGMLSRLNSKQRLLLTHIIHHIRNSRDESRYRYFDTAIAPPTNTTFAPLHLLVTGGAGTGKSMLINTLYQSLIREFDSDRDRDMASPSVLLCAPTGIAAFNIGGQTIHSIFDLPISQGTLSTLSASVSHSMSVALRDLRVVIIDEISMVGSLQFGWIDKRLRDIFDSQKPFGGISIFVFGDFLQLPPVMAAPVYSRAVSPGNAIPGLLSFNLWSLFEPYKLTQIMRQRDDLRFAVALNHLAIGELTDADRSLFQSRVVNLSSEQMQQIKDFAAFPLPADENTNDGATQPIILCRTNNEVENFNRLILDGIQGEEAVSVAFDVSMGVESQFDQNAIERNTGDNANPRNVKGLIKNLRLKVGGKYIISRNVKTSDGIVNGAGCILKRIDYGRRQDGARKPLRVWVDFGRESCGAELRASQASVRRNLSIAHAWTMIEPVSDYVYRNTNGRLKVRRKQFPLLSAESLTVHKSQGQTYGSVVVIDGVASRSRLDRQLMYVACSRATASSGLRIVARNNTFNTFQPLSRSNPTSPLRMELARQETDEIVPRFLSMTTSSYPDSILVLSHNIQSLRAHLDQVSSDLVYNSASVLLFSETWTVHNSPETFQLPGFELVSRSENVQRAAPSATGACCYVNENMLGQRESMTTDSIFLVEGSRSISVALVSVNSKLFASVYMSPNAPIALIMESLRFIVQHPHTSLVIGGDFNVDFGPNAADAAKKREILNFMTANQLHSSFENISTSKNGTFIDNIFTNAQVVRSGKYISFTSLHEPLYIEIPNL</sequence>
<evidence type="ECO:0000313" key="5">
    <source>
        <dbReference type="Proteomes" id="UP000014254"/>
    </source>
</evidence>
<dbReference type="InterPro" id="IPR010285">
    <property type="entry name" value="DNA_helicase_pif1-like_DEAD"/>
</dbReference>
<keyword evidence="1" id="KW-0378">Hydrolase</keyword>
<feature type="region of interest" description="Disordered" evidence="2">
    <location>
        <begin position="165"/>
        <end position="232"/>
    </location>
</feature>
<dbReference type="GO" id="GO:0000723">
    <property type="term" value="P:telomere maintenance"/>
    <property type="evidence" value="ECO:0007669"/>
    <property type="project" value="InterPro"/>
</dbReference>
<dbReference type="OMA" id="TITHIVY"/>
<evidence type="ECO:0000259" key="3">
    <source>
        <dbReference type="SMART" id="SM00382"/>
    </source>
</evidence>
<dbReference type="eggNOG" id="KOG0987">
    <property type="taxonomic scope" value="Eukaryota"/>
</dbReference>
<name>S2JVK3_MUCC1</name>
<dbReference type="Proteomes" id="UP000014254">
    <property type="component" value="Unassembled WGS sequence"/>
</dbReference>
<dbReference type="InterPro" id="IPR005135">
    <property type="entry name" value="Endo/exonuclease/phosphatase"/>
</dbReference>
<dbReference type="InterPro" id="IPR027417">
    <property type="entry name" value="P-loop_NTPase"/>
</dbReference>
<dbReference type="InterPro" id="IPR051055">
    <property type="entry name" value="PIF1_helicase"/>
</dbReference>
<dbReference type="Gene3D" id="3.60.10.10">
    <property type="entry name" value="Endonuclease/exonuclease/phosphatase"/>
    <property type="match status" value="1"/>
</dbReference>
<dbReference type="GO" id="GO:0016887">
    <property type="term" value="F:ATP hydrolysis activity"/>
    <property type="evidence" value="ECO:0007669"/>
    <property type="project" value="RHEA"/>
</dbReference>
<dbReference type="Pfam" id="PF14214">
    <property type="entry name" value="Helitron_like_N"/>
    <property type="match status" value="1"/>
</dbReference>
<feature type="region of interest" description="Disordered" evidence="2">
    <location>
        <begin position="831"/>
        <end position="886"/>
    </location>
</feature>
<dbReference type="VEuPathDB" id="FungiDB:HMPREF1544_06343"/>
<dbReference type="STRING" id="1220926.S2JVK3"/>
<organism evidence="4 5">
    <name type="scientific">Mucor circinelloides f. circinelloides (strain 1006PhL)</name>
    <name type="common">Mucormycosis agent</name>
    <name type="synonym">Calyptromyces circinelloides</name>
    <dbReference type="NCBI Taxonomy" id="1220926"/>
    <lineage>
        <taxon>Eukaryota</taxon>
        <taxon>Fungi</taxon>
        <taxon>Fungi incertae sedis</taxon>
        <taxon>Mucoromycota</taxon>
        <taxon>Mucoromycotina</taxon>
        <taxon>Mucoromycetes</taxon>
        <taxon>Mucorales</taxon>
        <taxon>Mucorineae</taxon>
        <taxon>Mucoraceae</taxon>
        <taxon>Mucor</taxon>
    </lineage>
</organism>
<comment type="similarity">
    <text evidence="1">Belongs to the helicase family.</text>
</comment>
<dbReference type="GO" id="GO:0043139">
    <property type="term" value="F:5'-3' DNA helicase activity"/>
    <property type="evidence" value="ECO:0007669"/>
    <property type="project" value="UniProtKB-EC"/>
</dbReference>
<dbReference type="InterPro" id="IPR036691">
    <property type="entry name" value="Endo/exonu/phosph_ase_sf"/>
</dbReference>
<keyword evidence="1" id="KW-0347">Helicase</keyword>
<dbReference type="CDD" id="cd18809">
    <property type="entry name" value="SF1_C_RecD"/>
    <property type="match status" value="1"/>
</dbReference>
<comment type="cofactor">
    <cofactor evidence="1">
        <name>Mg(2+)</name>
        <dbReference type="ChEBI" id="CHEBI:18420"/>
    </cofactor>
</comment>
<evidence type="ECO:0000256" key="2">
    <source>
        <dbReference type="SAM" id="MobiDB-lite"/>
    </source>
</evidence>
<dbReference type="InterPro" id="IPR025476">
    <property type="entry name" value="Helitron_helicase-like"/>
</dbReference>
<dbReference type="Pfam" id="PF05970">
    <property type="entry name" value="PIF1"/>
    <property type="match status" value="1"/>
</dbReference>
<evidence type="ECO:0000256" key="1">
    <source>
        <dbReference type="RuleBase" id="RU363044"/>
    </source>
</evidence>